<protein>
    <submittedName>
        <fullName evidence="2">Uncharacterized protein</fullName>
    </submittedName>
</protein>
<organism evidence="2 3">
    <name type="scientific">Xanthomonas translucens pv. translucens</name>
    <dbReference type="NCBI Taxonomy" id="134875"/>
    <lineage>
        <taxon>Bacteria</taxon>
        <taxon>Pseudomonadati</taxon>
        <taxon>Pseudomonadota</taxon>
        <taxon>Gammaproteobacteria</taxon>
        <taxon>Lysobacterales</taxon>
        <taxon>Lysobacteraceae</taxon>
        <taxon>Xanthomonas</taxon>
        <taxon>Xanthomonas translucens group</taxon>
    </lineage>
</organism>
<evidence type="ECO:0000313" key="3">
    <source>
        <dbReference type="Proteomes" id="UP001635788"/>
    </source>
</evidence>
<name>A0ABW9KR85_XANCT</name>
<feature type="transmembrane region" description="Helical" evidence="1">
    <location>
        <begin position="17"/>
        <end position="36"/>
    </location>
</feature>
<evidence type="ECO:0000313" key="2">
    <source>
        <dbReference type="EMBL" id="MFN6506291.1"/>
    </source>
</evidence>
<dbReference type="EMBL" id="JBKAMQ010000002">
    <property type="protein sequence ID" value="MFN6506291.1"/>
    <property type="molecule type" value="Genomic_DNA"/>
</dbReference>
<accession>A0ABW9KR85</accession>
<gene>
    <name evidence="2" type="ORF">ACK3FC_03330</name>
</gene>
<keyword evidence="1" id="KW-1133">Transmembrane helix</keyword>
<dbReference type="RefSeq" id="WP_269112984.1">
    <property type="nucleotide sequence ID" value="NZ_CP064004.1"/>
</dbReference>
<sequence length="44" mass="4738">MSDHWDRGLPPAGDPPGWLVAALCVGLLAALAWLWADLSNLPRD</sequence>
<reference evidence="2 3" key="1">
    <citation type="submission" date="2024-12" db="EMBL/GenBank/DDBJ databases">
        <authorList>
            <person name="Alaofin S."/>
            <person name="Velasco D."/>
            <person name="Li D."/>
            <person name="Baldwin T."/>
            <person name="Liu Z."/>
            <person name="Schachterle J.K."/>
        </authorList>
    </citation>
    <scope>NUCLEOTIDE SEQUENCE [LARGE SCALE GENOMIC DNA]</scope>
    <source>
        <strain evidence="2 3">B1</strain>
    </source>
</reference>
<keyword evidence="1" id="KW-0472">Membrane</keyword>
<dbReference type="Proteomes" id="UP001635788">
    <property type="component" value="Unassembled WGS sequence"/>
</dbReference>
<proteinExistence type="predicted"/>
<keyword evidence="1" id="KW-0812">Transmembrane</keyword>
<keyword evidence="3" id="KW-1185">Reference proteome</keyword>
<evidence type="ECO:0000256" key="1">
    <source>
        <dbReference type="SAM" id="Phobius"/>
    </source>
</evidence>
<comment type="caution">
    <text evidence="2">The sequence shown here is derived from an EMBL/GenBank/DDBJ whole genome shotgun (WGS) entry which is preliminary data.</text>
</comment>